<dbReference type="InterPro" id="IPR015943">
    <property type="entry name" value="WD40/YVTN_repeat-like_dom_sf"/>
</dbReference>
<dbReference type="SUPFAM" id="SSF101912">
    <property type="entry name" value="Sema domain"/>
    <property type="match status" value="1"/>
</dbReference>
<dbReference type="Proteomes" id="UP000271098">
    <property type="component" value="Unassembled WGS sequence"/>
</dbReference>
<dbReference type="OrthoDB" id="9988752at2759"/>
<evidence type="ECO:0000313" key="5">
    <source>
        <dbReference type="WBParaSite" id="GPUH_0000228201-mRNA-1"/>
    </source>
</evidence>
<dbReference type="GO" id="GO:0005886">
    <property type="term" value="C:plasma membrane"/>
    <property type="evidence" value="ECO:0007669"/>
    <property type="project" value="TreeGrafter"/>
</dbReference>
<evidence type="ECO:0000313" key="3">
    <source>
        <dbReference type="EMBL" id="VDK33229.1"/>
    </source>
</evidence>
<dbReference type="GO" id="GO:0045499">
    <property type="term" value="F:chemorepellent activity"/>
    <property type="evidence" value="ECO:0007669"/>
    <property type="project" value="TreeGrafter"/>
</dbReference>
<keyword evidence="4" id="KW-1185">Reference proteome</keyword>
<dbReference type="GO" id="GO:0030335">
    <property type="term" value="P:positive regulation of cell migration"/>
    <property type="evidence" value="ECO:0007669"/>
    <property type="project" value="TreeGrafter"/>
</dbReference>
<comment type="caution">
    <text evidence="1">Lacks conserved residue(s) required for the propagation of feature annotation.</text>
</comment>
<evidence type="ECO:0000313" key="4">
    <source>
        <dbReference type="Proteomes" id="UP000271098"/>
    </source>
</evidence>
<dbReference type="PROSITE" id="PS51004">
    <property type="entry name" value="SEMA"/>
    <property type="match status" value="1"/>
</dbReference>
<dbReference type="GO" id="GO:0007411">
    <property type="term" value="P:axon guidance"/>
    <property type="evidence" value="ECO:0007669"/>
    <property type="project" value="TreeGrafter"/>
</dbReference>
<gene>
    <name evidence="3" type="ORF">GPUH_LOCUS2277</name>
</gene>
<dbReference type="WBParaSite" id="GPUH_0000228201-mRNA-1">
    <property type="protein sequence ID" value="GPUH_0000228201-mRNA-1"/>
    <property type="gene ID" value="GPUH_0000228201"/>
</dbReference>
<dbReference type="PANTHER" id="PTHR11036:SF127">
    <property type="entry name" value="SEMAPHORIN-1A"/>
    <property type="match status" value="1"/>
</dbReference>
<dbReference type="InterPro" id="IPR036352">
    <property type="entry name" value="Semap_dom_sf"/>
</dbReference>
<proteinExistence type="predicted"/>
<feature type="domain" description="Sema" evidence="2">
    <location>
        <begin position="1"/>
        <end position="129"/>
    </location>
</feature>
<dbReference type="EMBL" id="UYRT01003315">
    <property type="protein sequence ID" value="VDK33229.1"/>
    <property type="molecule type" value="Genomic_DNA"/>
</dbReference>
<dbReference type="GO" id="GO:0030215">
    <property type="term" value="F:semaphorin receptor binding"/>
    <property type="evidence" value="ECO:0007669"/>
    <property type="project" value="InterPro"/>
</dbReference>
<evidence type="ECO:0000259" key="2">
    <source>
        <dbReference type="PROSITE" id="PS51004"/>
    </source>
</evidence>
<organism evidence="5">
    <name type="scientific">Gongylonema pulchrum</name>
    <dbReference type="NCBI Taxonomy" id="637853"/>
    <lineage>
        <taxon>Eukaryota</taxon>
        <taxon>Metazoa</taxon>
        <taxon>Ecdysozoa</taxon>
        <taxon>Nematoda</taxon>
        <taxon>Chromadorea</taxon>
        <taxon>Rhabditida</taxon>
        <taxon>Spirurina</taxon>
        <taxon>Spiruromorpha</taxon>
        <taxon>Spiruroidea</taxon>
        <taxon>Gongylonematidae</taxon>
        <taxon>Gongylonema</taxon>
    </lineage>
</organism>
<dbReference type="InterPro" id="IPR001627">
    <property type="entry name" value="Semap_dom"/>
</dbReference>
<dbReference type="Gene3D" id="2.130.10.10">
    <property type="entry name" value="YVTN repeat-like/Quinoprotein amine dehydrogenase"/>
    <property type="match status" value="1"/>
</dbReference>
<reference evidence="5" key="1">
    <citation type="submission" date="2016-06" db="UniProtKB">
        <authorList>
            <consortium name="WormBaseParasite"/>
        </authorList>
    </citation>
    <scope>IDENTIFICATION</scope>
</reference>
<reference evidence="3 4" key="2">
    <citation type="submission" date="2018-11" db="EMBL/GenBank/DDBJ databases">
        <authorList>
            <consortium name="Pathogen Informatics"/>
        </authorList>
    </citation>
    <scope>NUCLEOTIDE SEQUENCE [LARGE SCALE GENOMIC DNA]</scope>
</reference>
<dbReference type="PANTHER" id="PTHR11036">
    <property type="entry name" value="SEMAPHORIN"/>
    <property type="match status" value="1"/>
</dbReference>
<dbReference type="GO" id="GO:0071526">
    <property type="term" value="P:semaphorin-plexin signaling pathway"/>
    <property type="evidence" value="ECO:0007669"/>
    <property type="project" value="TreeGrafter"/>
</dbReference>
<dbReference type="AlphaFoldDB" id="A0A183D0N6"/>
<name>A0A183D0N6_9BILA</name>
<evidence type="ECO:0000256" key="1">
    <source>
        <dbReference type="PROSITE-ProRule" id="PRU00352"/>
    </source>
</evidence>
<sequence>MKGKSKEACHNYIRVLAKDDGSNVLVCGTNAFQPMCRKYELEKYGEYRQNLEFSGVGIAPYDPNHNSTFLRDGDLLYAGTVSDFSGTDPLIHRRNISKIVDLGIRTERNDMKFLNEPHFVGSFRDDEVS</sequence>
<dbReference type="InterPro" id="IPR027231">
    <property type="entry name" value="Semaphorin"/>
</dbReference>
<protein>
    <submittedName>
        <fullName evidence="5">Sema domain-containing protein</fullName>
    </submittedName>
</protein>
<accession>A0A183D0N6</accession>